<dbReference type="EMBL" id="MCBT01000018">
    <property type="protein sequence ID" value="OEG74614.1"/>
    <property type="molecule type" value="Genomic_DNA"/>
</dbReference>
<evidence type="ECO:0000313" key="3">
    <source>
        <dbReference type="Proteomes" id="UP000095230"/>
    </source>
</evidence>
<dbReference type="PANTHER" id="PTHR21485:SF6">
    <property type="entry name" value="N-ACYLNEURAMINATE CYTIDYLYLTRANSFERASE-RELATED"/>
    <property type="match status" value="1"/>
</dbReference>
<dbReference type="Pfam" id="PF02348">
    <property type="entry name" value="CTP_transf_3"/>
    <property type="match status" value="1"/>
</dbReference>
<comment type="caution">
    <text evidence="2">The sequence shown here is derived from an EMBL/GenBank/DDBJ whole genome shotgun (WGS) entry which is preliminary data.</text>
</comment>
<gene>
    <name evidence="1" type="primary">neuA_2</name>
    <name evidence="2" type="ORF">BEL05_19470</name>
    <name evidence="1" type="ORF">TUM3794_37290</name>
</gene>
<accession>A0A1E5IVR4</accession>
<evidence type="ECO:0000313" key="1">
    <source>
        <dbReference type="EMBL" id="GIU45913.1"/>
    </source>
</evidence>
<dbReference type="InterPro" id="IPR050793">
    <property type="entry name" value="CMP-NeuNAc_synthase"/>
</dbReference>
<keyword evidence="2" id="KW-0548">Nucleotidyltransferase</keyword>
<dbReference type="EMBL" id="BPEU01000036">
    <property type="protein sequence ID" value="GIU45913.1"/>
    <property type="molecule type" value="Genomic_DNA"/>
</dbReference>
<dbReference type="PANTHER" id="PTHR21485">
    <property type="entry name" value="HAD SUPERFAMILY MEMBERS CMAS AND KDSC"/>
    <property type="match status" value="1"/>
</dbReference>
<dbReference type="InterPro" id="IPR029044">
    <property type="entry name" value="Nucleotide-diphossugar_trans"/>
</dbReference>
<evidence type="ECO:0000313" key="4">
    <source>
        <dbReference type="Proteomes" id="UP000773469"/>
    </source>
</evidence>
<protein>
    <submittedName>
        <fullName evidence="2">Acylneuraminate cytidylyltransferase</fullName>
    </submittedName>
</protein>
<evidence type="ECO:0000313" key="2">
    <source>
        <dbReference type="EMBL" id="OEG74614.1"/>
    </source>
</evidence>
<dbReference type="Proteomes" id="UP000773469">
    <property type="component" value="Unassembled WGS sequence"/>
</dbReference>
<keyword evidence="2" id="KW-0808">Transferase</keyword>
<dbReference type="STRING" id="23.BEL05_19470"/>
<proteinExistence type="predicted"/>
<reference evidence="2 3" key="1">
    <citation type="submission" date="2016-07" db="EMBL/GenBank/DDBJ databases">
        <title>Whole-genome of two Shewanella species isolated from a digestive organ of sea cucumber Apostichopus japonicus Selenka 1867.</title>
        <authorList>
            <person name="Hong H.-H."/>
            <person name="Choi H."/>
            <person name="Cheon S."/>
            <person name="Oh J.-S."/>
            <person name="Lee H.-G."/>
            <person name="Park C."/>
        </authorList>
    </citation>
    <scope>NUCLEOTIDE SEQUENCE [LARGE SCALE GENOMIC DNA]</scope>
    <source>
        <strain evidence="2 3">CSB03KR</strain>
    </source>
</reference>
<dbReference type="SUPFAM" id="SSF53448">
    <property type="entry name" value="Nucleotide-diphospho-sugar transferases"/>
    <property type="match status" value="1"/>
</dbReference>
<reference evidence="1 4" key="2">
    <citation type="submission" date="2021-05" db="EMBL/GenBank/DDBJ databases">
        <title>Molecular characterization for Shewanella algae harboring chromosomal blaOXA-55-like strains isolated from clinical and environment sample.</title>
        <authorList>
            <person name="Ohama Y."/>
            <person name="Aoki K."/>
            <person name="Harada S."/>
            <person name="Moriya K."/>
            <person name="Ishii Y."/>
            <person name="Tateda K."/>
        </authorList>
    </citation>
    <scope>NUCLEOTIDE SEQUENCE [LARGE SCALE GENOMIC DNA]</scope>
    <source>
        <strain evidence="1 4">MBTL60-118</strain>
    </source>
</reference>
<dbReference type="CDD" id="cd02513">
    <property type="entry name" value="CMP-NeuAc_Synthase"/>
    <property type="match status" value="1"/>
</dbReference>
<keyword evidence="4" id="KW-1185">Reference proteome</keyword>
<dbReference type="InterPro" id="IPR003329">
    <property type="entry name" value="Cytidylyl_trans"/>
</dbReference>
<dbReference type="Gene3D" id="3.90.550.10">
    <property type="entry name" value="Spore Coat Polysaccharide Biosynthesis Protein SpsA, Chain A"/>
    <property type="match status" value="1"/>
</dbReference>
<dbReference type="GO" id="GO:0008781">
    <property type="term" value="F:N-acylneuraminate cytidylyltransferase activity"/>
    <property type="evidence" value="ECO:0007669"/>
    <property type="project" value="TreeGrafter"/>
</dbReference>
<organism evidence="2 3">
    <name type="scientific">Shewanella colwelliana</name>
    <name type="common">Alteromonas colwelliana</name>
    <dbReference type="NCBI Taxonomy" id="23"/>
    <lineage>
        <taxon>Bacteria</taxon>
        <taxon>Pseudomonadati</taxon>
        <taxon>Pseudomonadota</taxon>
        <taxon>Gammaproteobacteria</taxon>
        <taxon>Alteromonadales</taxon>
        <taxon>Shewanellaceae</taxon>
        <taxon>Shewanella</taxon>
    </lineage>
</organism>
<dbReference type="Proteomes" id="UP000095230">
    <property type="component" value="Unassembled WGS sequence"/>
</dbReference>
<name>A0A1E5IVR4_SHECO</name>
<sequence>MGDQTVTQYAFIFARGGSKGLPRKNCKNLLGTPLIVYSIETALNVVNIDKVFVSTDDPEIAAIALAADAEVIERPKHLATDESPEWLSWQHAINWVTSKYGEFEQFISLPATSPLRSVQDVESAMEKLNRSSADICISTTPANRSPYFNMIKETATGNVELVNTNSTSVFRRQDAPQVYDITTVVYVAKPNYILKNNSLFDGQVTHITVPKERAIDIDDIYDFKLAEVILSSKGQLC</sequence>
<dbReference type="AlphaFoldDB" id="A0A1E5IVR4"/>